<dbReference type="RefSeq" id="WP_193669754.1">
    <property type="nucleotide sequence ID" value="NZ_JACDTV010000010.1"/>
</dbReference>
<sequence length="519" mass="56093">MGTEQSRGAPLKPLDDPTPLTGPTIDVGVRIGWLLRMARLTAPERPAHRLGDMVTRLEWLGLRTSTSSLHRIETGAVRDDRVVAAYEEALALAPHSLRASIDIVCRTFPYSPVDRAPVHRVASPEEMSRLHEPVLAGDAVGGQWREWARAMAQQGNVGLPVDQARDRVSALMGELVRSHGTSYLIRYDALATLRRSAWGGVVREAAEAVLADPHVQMPNDVMSAVGEAFDDDTRSWMVDLLGDPRELRVEGAAIGLGVMAEAHAAPGFWAPVLDRVVAHYNAAAQDQGERWRWLSHVLRLVPADELAAVRGDVAHPPSPVGESLRPAGREALVRACQVHAEESSAALGLPYQPLLARLLFEVVGEGRSSRSHASALLLGALPGLRRVAVDAVLSIAESHPDPSVRERATSRGASLVHDYLPPTVRRRLQEADELSAREAAWLAIAGEQVDEAVLRRCLRTSDQLFGPGRVLSVIGIAGSPVLGEILEEPGWSDEVRGAAAWWVRTGTRLVDPQPGATDG</sequence>
<proteinExistence type="predicted"/>
<name>A0ABS2MA07_9ACTN</name>
<reference evidence="2 3" key="1">
    <citation type="submission" date="2021-01" db="EMBL/GenBank/DDBJ databases">
        <title>Sequencing the genomes of 1000 actinobacteria strains.</title>
        <authorList>
            <person name="Klenk H.-P."/>
        </authorList>
    </citation>
    <scope>NUCLEOTIDE SEQUENCE [LARGE SCALE GENOMIC DNA]</scope>
    <source>
        <strain evidence="2 3">DSM 18239</strain>
    </source>
</reference>
<dbReference type="Proteomes" id="UP000732378">
    <property type="component" value="Unassembled WGS sequence"/>
</dbReference>
<gene>
    <name evidence="2" type="ORF">JOE61_001819</name>
</gene>
<organism evidence="2 3">
    <name type="scientific">Nocardioides salarius</name>
    <dbReference type="NCBI Taxonomy" id="374513"/>
    <lineage>
        <taxon>Bacteria</taxon>
        <taxon>Bacillati</taxon>
        <taxon>Actinomycetota</taxon>
        <taxon>Actinomycetes</taxon>
        <taxon>Propionibacteriales</taxon>
        <taxon>Nocardioidaceae</taxon>
        <taxon>Nocardioides</taxon>
    </lineage>
</organism>
<accession>A0ABS2MA07</accession>
<evidence type="ECO:0008006" key="4">
    <source>
        <dbReference type="Google" id="ProtNLM"/>
    </source>
</evidence>
<dbReference type="EMBL" id="JAFBBZ010000001">
    <property type="protein sequence ID" value="MBM7508005.1"/>
    <property type="molecule type" value="Genomic_DNA"/>
</dbReference>
<feature type="region of interest" description="Disordered" evidence="1">
    <location>
        <begin position="1"/>
        <end position="20"/>
    </location>
</feature>
<keyword evidence="3" id="KW-1185">Reference proteome</keyword>
<protein>
    <recommendedName>
        <fullName evidence="4">HEAT repeat domain-containing protein</fullName>
    </recommendedName>
</protein>
<evidence type="ECO:0000313" key="2">
    <source>
        <dbReference type="EMBL" id="MBM7508005.1"/>
    </source>
</evidence>
<evidence type="ECO:0000256" key="1">
    <source>
        <dbReference type="SAM" id="MobiDB-lite"/>
    </source>
</evidence>
<comment type="caution">
    <text evidence="2">The sequence shown here is derived from an EMBL/GenBank/DDBJ whole genome shotgun (WGS) entry which is preliminary data.</text>
</comment>
<evidence type="ECO:0000313" key="3">
    <source>
        <dbReference type="Proteomes" id="UP000732378"/>
    </source>
</evidence>